<evidence type="ECO:0000313" key="1">
    <source>
        <dbReference type="EMBL" id="GAG26050.1"/>
    </source>
</evidence>
<comment type="caution">
    <text evidence="1">The sequence shown here is derived from an EMBL/GenBank/DDBJ whole genome shotgun (WGS) entry which is preliminary data.</text>
</comment>
<dbReference type="EMBL" id="BARS01033459">
    <property type="protein sequence ID" value="GAG26050.1"/>
    <property type="molecule type" value="Genomic_DNA"/>
</dbReference>
<name>X0W676_9ZZZZ</name>
<proteinExistence type="predicted"/>
<protein>
    <submittedName>
        <fullName evidence="1">Uncharacterized protein</fullName>
    </submittedName>
</protein>
<sequence length="72" mass="8332">MRIQIQFEINENVRKAIGAYLGLERMADKRVCEEFFMTPMREMTVILDTAGAYISFANKLEEGSSEIRNIKI</sequence>
<organism evidence="1">
    <name type="scientific">marine sediment metagenome</name>
    <dbReference type="NCBI Taxonomy" id="412755"/>
    <lineage>
        <taxon>unclassified sequences</taxon>
        <taxon>metagenomes</taxon>
        <taxon>ecological metagenomes</taxon>
    </lineage>
</organism>
<gene>
    <name evidence="1" type="ORF">S01H1_51807</name>
</gene>
<reference evidence="1" key="1">
    <citation type="journal article" date="2014" name="Front. Microbiol.">
        <title>High frequency of phylogenetically diverse reductive dehalogenase-homologous genes in deep subseafloor sedimentary metagenomes.</title>
        <authorList>
            <person name="Kawai M."/>
            <person name="Futagami T."/>
            <person name="Toyoda A."/>
            <person name="Takaki Y."/>
            <person name="Nishi S."/>
            <person name="Hori S."/>
            <person name="Arai W."/>
            <person name="Tsubouchi T."/>
            <person name="Morono Y."/>
            <person name="Uchiyama I."/>
            <person name="Ito T."/>
            <person name="Fujiyama A."/>
            <person name="Inagaki F."/>
            <person name="Takami H."/>
        </authorList>
    </citation>
    <scope>NUCLEOTIDE SEQUENCE</scope>
    <source>
        <strain evidence="1">Expedition CK06-06</strain>
    </source>
</reference>
<accession>X0W676</accession>
<dbReference type="AlphaFoldDB" id="X0W676"/>